<dbReference type="SUPFAM" id="SSF55144">
    <property type="entry name" value="LigT-like"/>
    <property type="match status" value="1"/>
</dbReference>
<name>A0A1G5RAU3_9RHOB</name>
<dbReference type="Pfam" id="PF13563">
    <property type="entry name" value="2_5_RNA_ligase2"/>
    <property type="match status" value="1"/>
</dbReference>
<proteinExistence type="predicted"/>
<dbReference type="InterPro" id="IPR012386">
    <property type="entry name" value="Cyclic-nucl_3Pdiesterase"/>
</dbReference>
<sequence length="182" mass="19686">MPSSSSVSASALFSLWLVPDAPTRETLAADILSLTCASGTAPFVPHVTLAGDLPDTSDDIAAIVQRIAAQARPIRLTVAEVAQGDQFFKSLFLRLDRSPQITQLRAHCTAFGEAIDQASFDPHISLAYGNMPKEARQEAMQAARRWVGTSIEVSAISLVQSSSETPIQDWQILHRFPLIGQD</sequence>
<dbReference type="GO" id="GO:0009187">
    <property type="term" value="P:cyclic nucleotide metabolic process"/>
    <property type="evidence" value="ECO:0007669"/>
    <property type="project" value="TreeGrafter"/>
</dbReference>
<dbReference type="RefSeq" id="WP_157844006.1">
    <property type="nucleotide sequence ID" value="NZ_FMWG01000011.1"/>
</dbReference>
<dbReference type="GO" id="GO:0004113">
    <property type="term" value="F:2',3'-cyclic-nucleotide 3'-phosphodiesterase activity"/>
    <property type="evidence" value="ECO:0007669"/>
    <property type="project" value="TreeGrafter"/>
</dbReference>
<dbReference type="AlphaFoldDB" id="A0A1G5RAU3"/>
<keyword evidence="1" id="KW-0436">Ligase</keyword>
<dbReference type="Proteomes" id="UP000198767">
    <property type="component" value="Unassembled WGS sequence"/>
</dbReference>
<dbReference type="InterPro" id="IPR009097">
    <property type="entry name" value="Cyclic_Pdiesterase"/>
</dbReference>
<evidence type="ECO:0000313" key="1">
    <source>
        <dbReference type="EMBL" id="SCZ71187.1"/>
    </source>
</evidence>
<accession>A0A1G5RAU3</accession>
<reference evidence="1 2" key="1">
    <citation type="submission" date="2016-10" db="EMBL/GenBank/DDBJ databases">
        <authorList>
            <person name="de Groot N.N."/>
        </authorList>
    </citation>
    <scope>NUCLEOTIDE SEQUENCE [LARGE SCALE GENOMIC DNA]</scope>
    <source>
        <strain evidence="1 2">U95</strain>
    </source>
</reference>
<organism evidence="1 2">
    <name type="scientific">Epibacterium ulvae</name>
    <dbReference type="NCBI Taxonomy" id="1156985"/>
    <lineage>
        <taxon>Bacteria</taxon>
        <taxon>Pseudomonadati</taxon>
        <taxon>Pseudomonadota</taxon>
        <taxon>Alphaproteobacteria</taxon>
        <taxon>Rhodobacterales</taxon>
        <taxon>Roseobacteraceae</taxon>
        <taxon>Epibacterium</taxon>
    </lineage>
</organism>
<dbReference type="OrthoDB" id="1492719at2"/>
<dbReference type="PANTHER" id="PTHR28141">
    <property type="entry name" value="2',3'-CYCLIC-NUCLEOTIDE 3'-PHOSPHODIESTERASE"/>
    <property type="match status" value="1"/>
</dbReference>
<evidence type="ECO:0000313" key="2">
    <source>
        <dbReference type="Proteomes" id="UP000198767"/>
    </source>
</evidence>
<dbReference type="GO" id="GO:0016874">
    <property type="term" value="F:ligase activity"/>
    <property type="evidence" value="ECO:0007669"/>
    <property type="project" value="UniProtKB-KW"/>
</dbReference>
<dbReference type="PANTHER" id="PTHR28141:SF1">
    <property type="entry name" value="2',3'-CYCLIC-NUCLEOTIDE 3'-PHOSPHODIESTERASE"/>
    <property type="match status" value="1"/>
</dbReference>
<protein>
    <submittedName>
        <fullName evidence="1">2'-5' RNA ligase</fullName>
    </submittedName>
</protein>
<dbReference type="EMBL" id="FMWG01000011">
    <property type="protein sequence ID" value="SCZ71187.1"/>
    <property type="molecule type" value="Genomic_DNA"/>
</dbReference>
<keyword evidence="2" id="KW-1185">Reference proteome</keyword>
<dbReference type="STRING" id="1156985.SAMN04488118_111113"/>
<dbReference type="Gene3D" id="3.90.1140.10">
    <property type="entry name" value="Cyclic phosphodiesterase"/>
    <property type="match status" value="1"/>
</dbReference>
<gene>
    <name evidence="1" type="ORF">SAMN04488118_111113</name>
</gene>